<evidence type="ECO:0000259" key="10">
    <source>
        <dbReference type="Pfam" id="PF12742"/>
    </source>
</evidence>
<feature type="region of interest" description="Disordered" evidence="8">
    <location>
        <begin position="890"/>
        <end position="911"/>
    </location>
</feature>
<dbReference type="PANTHER" id="PTHR14374:SF0">
    <property type="entry name" value="TRAFFICKING PROTEIN PARTICLE COMPLEX SUBUNIT 11"/>
    <property type="match status" value="1"/>
</dbReference>
<keyword evidence="12" id="KW-1185">Reference proteome</keyword>
<dbReference type="VEuPathDB" id="VectorBase:AALB005607"/>
<dbReference type="Pfam" id="PF11817">
    <property type="entry name" value="Foie-gras_1"/>
    <property type="match status" value="1"/>
</dbReference>
<accession>A0A182FGG6</accession>
<dbReference type="Proteomes" id="UP000069272">
    <property type="component" value="Chromosome 3L"/>
</dbReference>
<keyword evidence="5" id="KW-0813">Transport</keyword>
<comment type="similarity">
    <text evidence="3">Belongs to the TRAPPC11 family.</text>
</comment>
<protein>
    <recommendedName>
        <fullName evidence="4">Trafficking protein particle complex subunit 11</fullName>
    </recommendedName>
</protein>
<evidence type="ECO:0000313" key="11">
    <source>
        <dbReference type="EnsemblMetazoa" id="AALB005607-PA"/>
    </source>
</evidence>
<dbReference type="VEuPathDB" id="VectorBase:AALB20_026653"/>
<evidence type="ECO:0000256" key="1">
    <source>
        <dbReference type="ARBA" id="ARBA00001995"/>
    </source>
</evidence>
<dbReference type="EnsemblMetazoa" id="AALB005607-RA">
    <property type="protein sequence ID" value="AALB005607-PA"/>
    <property type="gene ID" value="AALB005607"/>
</dbReference>
<keyword evidence="7" id="KW-0333">Golgi apparatus</keyword>
<organism evidence="11 12">
    <name type="scientific">Anopheles albimanus</name>
    <name type="common">New world malaria mosquito</name>
    <dbReference type="NCBI Taxonomy" id="7167"/>
    <lineage>
        <taxon>Eukaryota</taxon>
        <taxon>Metazoa</taxon>
        <taxon>Ecdysozoa</taxon>
        <taxon>Arthropoda</taxon>
        <taxon>Hexapoda</taxon>
        <taxon>Insecta</taxon>
        <taxon>Pterygota</taxon>
        <taxon>Neoptera</taxon>
        <taxon>Endopterygota</taxon>
        <taxon>Diptera</taxon>
        <taxon>Nematocera</taxon>
        <taxon>Culicoidea</taxon>
        <taxon>Culicidae</taxon>
        <taxon>Anophelinae</taxon>
        <taxon>Anopheles</taxon>
    </lineage>
</organism>
<evidence type="ECO:0000313" key="12">
    <source>
        <dbReference type="Proteomes" id="UP000069272"/>
    </source>
</evidence>
<evidence type="ECO:0000256" key="4">
    <source>
        <dbReference type="ARBA" id="ARBA00021520"/>
    </source>
</evidence>
<comment type="subcellular location">
    <subcellularLocation>
        <location evidence="2">Golgi apparatus</location>
        <location evidence="2">cis-Golgi network</location>
    </subcellularLocation>
</comment>
<feature type="compositionally biased region" description="Polar residues" evidence="8">
    <location>
        <begin position="896"/>
        <end position="911"/>
    </location>
</feature>
<reference evidence="11" key="2">
    <citation type="submission" date="2022-08" db="UniProtKB">
        <authorList>
            <consortium name="EnsemblMetazoa"/>
        </authorList>
    </citation>
    <scope>IDENTIFICATION</scope>
    <source>
        <strain evidence="11">STECLA/ALBI9_A</strain>
    </source>
</reference>
<evidence type="ECO:0000256" key="7">
    <source>
        <dbReference type="ARBA" id="ARBA00023034"/>
    </source>
</evidence>
<feature type="region of interest" description="Disordered" evidence="8">
    <location>
        <begin position="1141"/>
        <end position="1160"/>
    </location>
</feature>
<dbReference type="PANTHER" id="PTHR14374">
    <property type="entry name" value="FOIE GRAS"/>
    <property type="match status" value="1"/>
</dbReference>
<feature type="domain" description="Trafficking protein particle complex subunit 11" evidence="9">
    <location>
        <begin position="307"/>
        <end position="559"/>
    </location>
</feature>
<feature type="domain" description="Trafficking protein particle complex subunit 11 C-terminal" evidence="10">
    <location>
        <begin position="1315"/>
        <end position="1358"/>
    </location>
</feature>
<evidence type="ECO:0000256" key="8">
    <source>
        <dbReference type="SAM" id="MobiDB-lite"/>
    </source>
</evidence>
<comment type="function">
    <text evidence="1">Involved in endoplasmic reticulum to Golgi apparatus trafficking at a very early stage.</text>
</comment>
<feature type="region of interest" description="Disordered" evidence="8">
    <location>
        <begin position="1068"/>
        <end position="1095"/>
    </location>
</feature>
<proteinExistence type="inferred from homology"/>
<name>A0A182FGG6_ANOAL</name>
<evidence type="ECO:0000256" key="5">
    <source>
        <dbReference type="ARBA" id="ARBA00022448"/>
    </source>
</evidence>
<dbReference type="InterPro" id="IPR025876">
    <property type="entry name" value="TRAPPC11_C"/>
</dbReference>
<evidence type="ECO:0000259" key="9">
    <source>
        <dbReference type="Pfam" id="PF11817"/>
    </source>
</evidence>
<dbReference type="Pfam" id="PF12742">
    <property type="entry name" value="Gryzun-like"/>
    <property type="match status" value="1"/>
</dbReference>
<reference evidence="11 12" key="1">
    <citation type="journal article" date="2017" name="G3 (Bethesda)">
        <title>The Physical Genome Mapping of Anopheles albimanus Corrected Scaffold Misassemblies and Identified Interarm Rearrangements in Genus Anopheles.</title>
        <authorList>
            <person name="Artemov G.N."/>
            <person name="Peery A.N."/>
            <person name="Jiang X."/>
            <person name="Tu Z."/>
            <person name="Stegniy V.N."/>
            <person name="Sharakhova M.V."/>
            <person name="Sharakhov I.V."/>
        </authorList>
    </citation>
    <scope>NUCLEOTIDE SEQUENCE [LARGE SCALE GENOMIC DNA]</scope>
    <source>
        <strain evidence="11 12">ALBI9_A</strain>
    </source>
</reference>
<keyword evidence="6" id="KW-0931">ER-Golgi transport</keyword>
<dbReference type="InterPro" id="IPR021773">
    <property type="entry name" value="TPC11"/>
</dbReference>
<evidence type="ECO:0000256" key="6">
    <source>
        <dbReference type="ARBA" id="ARBA00022892"/>
    </source>
</evidence>
<evidence type="ECO:0000256" key="2">
    <source>
        <dbReference type="ARBA" id="ARBA00004222"/>
    </source>
</evidence>
<dbReference type="GO" id="GO:0005794">
    <property type="term" value="C:Golgi apparatus"/>
    <property type="evidence" value="ECO:0007669"/>
    <property type="project" value="UniProtKB-SubCell"/>
</dbReference>
<sequence>VPFTATRVVLNPERAEGFRGSAITNPFRGGDKNWPFPPSVECPQNMSLDASVLPSELLTTAAPLVGLSGLDVPRNATHKTVWDAFNNAKKPDSEAIQYKLLPPNYEFPVSKPKHQSYEWYSPKGILKRNWMLKHLHVLPAVVVLFQDLEWNDPQWTEKQLQCAATVQVLKNSLQGRNTRIAIALLQRGQHLAAGEDMLASERAAQLTSNCDINAKMLFVLPHNDHLMGHIFRLQSAFLELAQSYYTQMMKQIRLHREQLTDAHLLLKIRHQFKLAFISELKLDQSNALRHYRQTYTYLDEVRIVDTNCLEVKTVAGFVNYKICRLFFRLNAPKDSISHFKNHIQKYRTRSGFKELLFEHYAWLSVQYSAFAELFCDAVKNGLAPLQTQHPGIYFHKAAEYVGKRKEAFLQCTALSAAEISGELGPAVTNSALYSDFFGIRGAKTGEPVSEQQIICLVQENEKAVQHSAEIITLLGKAMAQFKVYKCLRFRKKLAIDMAEEYLKNGDPAKALTLYSLMLTDYRVDKWYTIFTQVLLKTLHSAYLSASVPDFIACSIEALSPRITMDKQERILILENLWKVYHSVSPVSSSQIAPELTASWQTALASFKAPIKLDLDRLNDLLECRVTFAKRQIKNDEKLQLLLYIRSLAEVPLKVKRFSLLLTDLKSSSVRIAASQYSEYDGKDDPGVQLKAIEEFILEPDKCYQIVFVGERYLFSESVDVHIFRLELQMGSEQTYAVLSVREKLNMSKPFKSYNPHADCMERIGIISSCYIIPTFHLASQTQPTNQPMLTNEFYQVTTSIANHSDLCLQNVGISISVPQLLRNSVFVTTDLGQAMQKIHSHVQIDIGELQMQSSTTVSYYLTSLVVGNIELRQKMYYQTENLHQSRTGIGGPGAMGNSNGTAVTDSPTTPNSEKEELAKLLASEKASGPQKYVSAHNVKIEYLVDEQVRKIKEDTVVIPCVEEIKLTGRFYTLSREALRQAYRNEDFLLRLNVEVKSPDPIDILETQFVSDHNIKEKPYSGSAPVQGTELHPATRFEELKLLSAINCSRDWVSQESYLSNDVRLVFNRSQTPDHHGGQMAPASQLPHSGQRPEEQYQKNLLSKLPTNATIIGSTSAQLTNQLNLSLTNASSHAALADVSTGNNTTAGPVDNDAGKSAGTSTVAMNTSVGSIEEFKVKPLALNDPSATKGVAYANDDVAAGKGVSKCIYTRALDCVQLTNNERNGFINAHYGRPDPSGGGLVWPVFGLYCVRWCRSRTPTIINESKFIINGIEVIDPPLNLYCYLDQRMYVRTPVTLRITLRNPTRRILHLQAILNNSDGFMFAGHRQLNVTIFSYSSYDLLFNLCPLKAGWQLLPELQLEYQNFQGSASTTLGATVASGQHGTLGAQAPVPDGSSTASLVAAALAGDDVITDNSGGLEGQRKAELAALVHRWIPKMVFIHPPTRTL</sequence>
<evidence type="ECO:0000256" key="3">
    <source>
        <dbReference type="ARBA" id="ARBA00007051"/>
    </source>
</evidence>
<dbReference type="STRING" id="7167.A0A182FGG6"/>
<dbReference type="GO" id="GO:0016192">
    <property type="term" value="P:vesicle-mediated transport"/>
    <property type="evidence" value="ECO:0007669"/>
    <property type="project" value="UniProtKB-KW"/>
</dbReference>